<comment type="caution">
    <text evidence="1">The sequence shown here is derived from an EMBL/GenBank/DDBJ whole genome shotgun (WGS) entry which is preliminary data.</text>
</comment>
<evidence type="ECO:0000313" key="2">
    <source>
        <dbReference type="Proteomes" id="UP001454036"/>
    </source>
</evidence>
<name>A0AAV3R018_LITER</name>
<proteinExistence type="predicted"/>
<evidence type="ECO:0000313" key="1">
    <source>
        <dbReference type="EMBL" id="GAA0168781.1"/>
    </source>
</evidence>
<organism evidence="1 2">
    <name type="scientific">Lithospermum erythrorhizon</name>
    <name type="common">Purple gromwell</name>
    <name type="synonym">Lithospermum officinale var. erythrorhizon</name>
    <dbReference type="NCBI Taxonomy" id="34254"/>
    <lineage>
        <taxon>Eukaryota</taxon>
        <taxon>Viridiplantae</taxon>
        <taxon>Streptophyta</taxon>
        <taxon>Embryophyta</taxon>
        <taxon>Tracheophyta</taxon>
        <taxon>Spermatophyta</taxon>
        <taxon>Magnoliopsida</taxon>
        <taxon>eudicotyledons</taxon>
        <taxon>Gunneridae</taxon>
        <taxon>Pentapetalae</taxon>
        <taxon>asterids</taxon>
        <taxon>lamiids</taxon>
        <taxon>Boraginales</taxon>
        <taxon>Boraginaceae</taxon>
        <taxon>Boraginoideae</taxon>
        <taxon>Lithospermeae</taxon>
        <taxon>Lithospermum</taxon>
    </lineage>
</organism>
<accession>A0AAV3R018</accession>
<keyword evidence="2" id="KW-1185">Reference proteome</keyword>
<gene>
    <name evidence="1" type="ORF">LIER_23419</name>
</gene>
<dbReference type="AlphaFoldDB" id="A0AAV3R018"/>
<dbReference type="Proteomes" id="UP001454036">
    <property type="component" value="Unassembled WGS sequence"/>
</dbReference>
<sequence length="156" mass="17405">MIYTKAEVEKGKLKKEIQKLIKTVVSRDEKIKNLTAQLKYLNNCPKMMNSSTNILEEILVIEKNAGDSTGIGYEKWKSSNQKREVKFVPAGENQQQLLEQLNVLGREITESGIHVTFGNGGRGRIVQKGQWCVNGLPHLDDVPLVEGLTANLISIS</sequence>
<protein>
    <submittedName>
        <fullName evidence="1">Uncharacterized protein</fullName>
    </submittedName>
</protein>
<reference evidence="1 2" key="1">
    <citation type="submission" date="2024-01" db="EMBL/GenBank/DDBJ databases">
        <title>The complete chloroplast genome sequence of Lithospermum erythrorhizon: insights into the phylogenetic relationship among Boraginaceae species and the maternal lineages of purple gromwells.</title>
        <authorList>
            <person name="Okada T."/>
            <person name="Watanabe K."/>
        </authorList>
    </citation>
    <scope>NUCLEOTIDE SEQUENCE [LARGE SCALE GENOMIC DNA]</scope>
</reference>
<dbReference type="EMBL" id="BAABME010006590">
    <property type="protein sequence ID" value="GAA0168781.1"/>
    <property type="molecule type" value="Genomic_DNA"/>
</dbReference>